<protein>
    <submittedName>
        <fullName evidence="2">Pilus assembly protein TadE</fullName>
    </submittedName>
</protein>
<proteinExistence type="predicted"/>
<organism evidence="2 3">
    <name type="scientific">Actinomyces johnsonii</name>
    <dbReference type="NCBI Taxonomy" id="544581"/>
    <lineage>
        <taxon>Bacteria</taxon>
        <taxon>Bacillati</taxon>
        <taxon>Actinomycetota</taxon>
        <taxon>Actinomycetes</taxon>
        <taxon>Actinomycetales</taxon>
        <taxon>Actinomycetaceae</taxon>
        <taxon>Actinomyces</taxon>
    </lineage>
</organism>
<dbReference type="Pfam" id="PF07811">
    <property type="entry name" value="TadE"/>
    <property type="match status" value="1"/>
</dbReference>
<evidence type="ECO:0000259" key="1">
    <source>
        <dbReference type="Pfam" id="PF07811"/>
    </source>
</evidence>
<dbReference type="AlphaFoldDB" id="A0A508A3I7"/>
<sequence>MKHLRKKQARRSAIEAAGSERGTMSIEMVVLVPVLLLITMVAVAGGRIVSAQGMVEAASRDAARAASMERSVGAASTAANRSLSQADTANASCSAGVDVGGFRRGGAVTVSVSCRVKLSDLGLVFLPGTTVVKAESSAPVDQWRGTR</sequence>
<dbReference type="Proteomes" id="UP000319010">
    <property type="component" value="Unassembled WGS sequence"/>
</dbReference>
<dbReference type="RefSeq" id="WP_009234825.1">
    <property type="nucleotide sequence ID" value="NZ_JASPFB010000001.1"/>
</dbReference>
<reference evidence="2 3" key="1">
    <citation type="submission" date="2019-06" db="EMBL/GenBank/DDBJ databases">
        <title>Draft genome sequence of Actinomyces johnsonii CCUG 34287T.</title>
        <authorList>
            <person name="Salva-Serra F."/>
            <person name="Cardew S."/>
            <person name="Moore E."/>
        </authorList>
    </citation>
    <scope>NUCLEOTIDE SEQUENCE [LARGE SCALE GENOMIC DNA]</scope>
    <source>
        <strain evidence="2 3">CCUG 34287</strain>
    </source>
</reference>
<comment type="caution">
    <text evidence="2">The sequence shown here is derived from an EMBL/GenBank/DDBJ whole genome shotgun (WGS) entry which is preliminary data.</text>
</comment>
<feature type="domain" description="TadE-like" evidence="1">
    <location>
        <begin position="22"/>
        <end position="64"/>
    </location>
</feature>
<dbReference type="InterPro" id="IPR012495">
    <property type="entry name" value="TadE-like_dom"/>
</dbReference>
<evidence type="ECO:0000313" key="2">
    <source>
        <dbReference type="EMBL" id="TQD44466.1"/>
    </source>
</evidence>
<dbReference type="EMBL" id="VICB01000003">
    <property type="protein sequence ID" value="TQD44466.1"/>
    <property type="molecule type" value="Genomic_DNA"/>
</dbReference>
<name>A0A508A3I7_9ACTO</name>
<gene>
    <name evidence="2" type="ORF">FK256_00760</name>
</gene>
<evidence type="ECO:0000313" key="3">
    <source>
        <dbReference type="Proteomes" id="UP000319010"/>
    </source>
</evidence>
<accession>A0A508A3I7</accession>